<comment type="caution">
    <text evidence="6">The sequence shown here is derived from an EMBL/GenBank/DDBJ whole genome shotgun (WGS) entry which is preliminary data.</text>
</comment>
<evidence type="ECO:0008006" key="8">
    <source>
        <dbReference type="Google" id="ProtNLM"/>
    </source>
</evidence>
<dbReference type="PANTHER" id="PTHR24305:SF232">
    <property type="entry name" value="P450, PUTATIVE (EUROFUNG)-RELATED"/>
    <property type="match status" value="1"/>
</dbReference>
<sequence length="531" mass="60219">MTFSFLSAVVHVASLQAVFTWPYICAQAFAGVIAIVVWRKYFYNISDVPGPFLASFTRLWHLVRIFIGDQNLRMIELHDKHGHFVRIADDEVSVSHPEAVRKLLLAPVPKVRLCPPAYLMAYHRLIIIIKGYWYSGTTIPDYRYIAPMSICDPKAKIALSKALSPGYSQSNVLRYEPSITRTIDGLLDWVEKYSQSKAPLSLDEFFAYTTFDVIGEVVFAKPFGFLEKGTDIGNSVANSEMLSFIAASASFFPRLRNVLISNPFMTWLGILPLGHVFNTTMTAVKEREKNFDTNSQFVIVDHWLRTLRQQPDRLHVRNVYAQATNNVGAGADTVNSALQSFFYHLLRNPVILEKAKKEIDDAVNDGRCTSNVVSFSDAQQLPYIQACIKEALRFFAPVPMGLPRCVPSGGMTIGDRTFTEGTILSVNPWVIHRSPEIWGSDARIFVPERWLRDDAADLEKKYFIPFGAGYNSCPGHYIAKMELSKTTVTVLRDYDLKLVDETREWQWRANFTVVPKGWPVYVTKRVKETTV</sequence>
<dbReference type="InterPro" id="IPR036396">
    <property type="entry name" value="Cyt_P450_sf"/>
</dbReference>
<dbReference type="EMBL" id="JBAWTH010000016">
    <property type="protein sequence ID" value="KAL2288554.1"/>
    <property type="molecule type" value="Genomic_DNA"/>
</dbReference>
<dbReference type="Gene3D" id="1.10.630.10">
    <property type="entry name" value="Cytochrome P450"/>
    <property type="match status" value="1"/>
</dbReference>
<protein>
    <recommendedName>
        <fullName evidence="8">Cytochrome P450</fullName>
    </recommendedName>
</protein>
<dbReference type="Pfam" id="PF00067">
    <property type="entry name" value="p450"/>
    <property type="match status" value="1"/>
</dbReference>
<keyword evidence="3" id="KW-0349">Heme</keyword>
<keyword evidence="7" id="KW-1185">Reference proteome</keyword>
<evidence type="ECO:0000256" key="2">
    <source>
        <dbReference type="ARBA" id="ARBA00010617"/>
    </source>
</evidence>
<dbReference type="PRINTS" id="PR00463">
    <property type="entry name" value="EP450I"/>
</dbReference>
<dbReference type="Proteomes" id="UP001600888">
    <property type="component" value="Unassembled WGS sequence"/>
</dbReference>
<dbReference type="InterPro" id="IPR002401">
    <property type="entry name" value="Cyt_P450_E_grp-I"/>
</dbReference>
<gene>
    <name evidence="6" type="ORF">FJTKL_03920</name>
</gene>
<keyword evidence="5" id="KW-0408">Iron</keyword>
<evidence type="ECO:0000256" key="5">
    <source>
        <dbReference type="ARBA" id="ARBA00023004"/>
    </source>
</evidence>
<evidence type="ECO:0000256" key="3">
    <source>
        <dbReference type="ARBA" id="ARBA00022617"/>
    </source>
</evidence>
<evidence type="ECO:0000256" key="4">
    <source>
        <dbReference type="ARBA" id="ARBA00022723"/>
    </source>
</evidence>
<keyword evidence="4" id="KW-0479">Metal-binding</keyword>
<dbReference type="InterPro" id="IPR001128">
    <property type="entry name" value="Cyt_P450"/>
</dbReference>
<name>A0ABR4F1J2_9PEZI</name>
<reference evidence="6 7" key="1">
    <citation type="submission" date="2024-03" db="EMBL/GenBank/DDBJ databases">
        <title>A high-quality draft genome sequence of Diaporthe vaccinii, a causative agent of upright dieback and viscid rot disease in cranberry plants.</title>
        <authorList>
            <person name="Sarrasin M."/>
            <person name="Lang B.F."/>
            <person name="Burger G."/>
        </authorList>
    </citation>
    <scope>NUCLEOTIDE SEQUENCE [LARGE SCALE GENOMIC DNA]</scope>
    <source>
        <strain evidence="6 7">IS7</strain>
    </source>
</reference>
<comment type="similarity">
    <text evidence="2">Belongs to the cytochrome P450 family.</text>
</comment>
<comment type="cofactor">
    <cofactor evidence="1">
        <name>heme</name>
        <dbReference type="ChEBI" id="CHEBI:30413"/>
    </cofactor>
</comment>
<organism evidence="6 7">
    <name type="scientific">Diaporthe vaccinii</name>
    <dbReference type="NCBI Taxonomy" id="105482"/>
    <lineage>
        <taxon>Eukaryota</taxon>
        <taxon>Fungi</taxon>
        <taxon>Dikarya</taxon>
        <taxon>Ascomycota</taxon>
        <taxon>Pezizomycotina</taxon>
        <taxon>Sordariomycetes</taxon>
        <taxon>Sordariomycetidae</taxon>
        <taxon>Diaporthales</taxon>
        <taxon>Diaporthaceae</taxon>
        <taxon>Diaporthe</taxon>
        <taxon>Diaporthe eres species complex</taxon>
    </lineage>
</organism>
<evidence type="ECO:0000313" key="7">
    <source>
        <dbReference type="Proteomes" id="UP001600888"/>
    </source>
</evidence>
<dbReference type="SUPFAM" id="SSF48264">
    <property type="entry name" value="Cytochrome P450"/>
    <property type="match status" value="1"/>
</dbReference>
<evidence type="ECO:0000313" key="6">
    <source>
        <dbReference type="EMBL" id="KAL2288554.1"/>
    </source>
</evidence>
<evidence type="ECO:0000256" key="1">
    <source>
        <dbReference type="ARBA" id="ARBA00001971"/>
    </source>
</evidence>
<accession>A0ABR4F1J2</accession>
<dbReference type="PRINTS" id="PR00385">
    <property type="entry name" value="P450"/>
</dbReference>
<dbReference type="InterPro" id="IPR050121">
    <property type="entry name" value="Cytochrome_P450_monoxygenase"/>
</dbReference>
<dbReference type="PANTHER" id="PTHR24305">
    <property type="entry name" value="CYTOCHROME P450"/>
    <property type="match status" value="1"/>
</dbReference>
<dbReference type="CDD" id="cd11060">
    <property type="entry name" value="CYP57A1-like"/>
    <property type="match status" value="1"/>
</dbReference>
<proteinExistence type="inferred from homology"/>